<accession>A0A2S2N6Z0</accession>
<gene>
    <name evidence="2" type="ORF">g.97991</name>
</gene>
<name>A0A2S2N6Z0_SCHGA</name>
<reference evidence="2" key="1">
    <citation type="submission" date="2018-04" db="EMBL/GenBank/DDBJ databases">
        <title>Transcriptome of Schizaphis graminum biotype I.</title>
        <authorList>
            <person name="Scully E.D."/>
            <person name="Geib S.M."/>
            <person name="Palmer N.A."/>
            <person name="Koch K."/>
            <person name="Bradshaw J."/>
            <person name="Heng-Moss T."/>
            <person name="Sarath G."/>
        </authorList>
    </citation>
    <scope>NUCLEOTIDE SEQUENCE</scope>
</reference>
<proteinExistence type="predicted"/>
<evidence type="ECO:0000256" key="1">
    <source>
        <dbReference type="SAM" id="Phobius"/>
    </source>
</evidence>
<organism evidence="2">
    <name type="scientific">Schizaphis graminum</name>
    <name type="common">Green bug aphid</name>
    <dbReference type="NCBI Taxonomy" id="13262"/>
    <lineage>
        <taxon>Eukaryota</taxon>
        <taxon>Metazoa</taxon>
        <taxon>Ecdysozoa</taxon>
        <taxon>Arthropoda</taxon>
        <taxon>Hexapoda</taxon>
        <taxon>Insecta</taxon>
        <taxon>Pterygota</taxon>
        <taxon>Neoptera</taxon>
        <taxon>Paraneoptera</taxon>
        <taxon>Hemiptera</taxon>
        <taxon>Sternorrhyncha</taxon>
        <taxon>Aphidomorpha</taxon>
        <taxon>Aphidoidea</taxon>
        <taxon>Aphididae</taxon>
        <taxon>Aphidini</taxon>
        <taxon>Schizaphis</taxon>
    </lineage>
</organism>
<sequence>MYVFFFFYKRRFVLQGHAFLCRGNPRCGGGVGSKVARGATAAVTKPVRTPPPFRHPYIDVCSSSPPPPLQNCEILARVLREWAGGRTGGRPAVLLVIIIIIIVVILLLLLFCQRPMTRENRERRERREHNSV</sequence>
<feature type="transmembrane region" description="Helical" evidence="1">
    <location>
        <begin position="92"/>
        <end position="112"/>
    </location>
</feature>
<keyword evidence="1" id="KW-0812">Transmembrane</keyword>
<protein>
    <submittedName>
        <fullName evidence="2">Uncharacterized protein</fullName>
    </submittedName>
</protein>
<dbReference type="EMBL" id="GGMR01000318">
    <property type="protein sequence ID" value="MBY12937.1"/>
    <property type="molecule type" value="Transcribed_RNA"/>
</dbReference>
<evidence type="ECO:0000313" key="2">
    <source>
        <dbReference type="EMBL" id="MBY12937.1"/>
    </source>
</evidence>
<keyword evidence="1" id="KW-0472">Membrane</keyword>
<dbReference type="AlphaFoldDB" id="A0A2S2N6Z0"/>
<keyword evidence="1" id="KW-1133">Transmembrane helix</keyword>